<dbReference type="KEGG" id="naz:Aazo_0349"/>
<protein>
    <submittedName>
        <fullName evidence="2">Uncharacterized protein</fullName>
    </submittedName>
</protein>
<evidence type="ECO:0000313" key="3">
    <source>
        <dbReference type="Proteomes" id="UP000001511"/>
    </source>
</evidence>
<proteinExistence type="predicted"/>
<sequence>MYIKPFLRVDPIVNDTLDKNSKSCAFTQGHRYTTLALVQKANKTSELVASPDEDVNVSPEENVHTEK</sequence>
<organism evidence="2 3">
    <name type="scientific">Nostoc azollae (strain 0708)</name>
    <name type="common">Anabaena azollae (strain 0708)</name>
    <dbReference type="NCBI Taxonomy" id="551115"/>
    <lineage>
        <taxon>Bacteria</taxon>
        <taxon>Bacillati</taxon>
        <taxon>Cyanobacteriota</taxon>
        <taxon>Cyanophyceae</taxon>
        <taxon>Nostocales</taxon>
        <taxon>Nostocaceae</taxon>
        <taxon>Trichormus</taxon>
    </lineage>
</organism>
<reference evidence="2 3" key="1">
    <citation type="journal article" date="2010" name="PLoS ONE">
        <title>Genome erosion in a nitrogen-fixing vertically transmitted endosymbiotic multicellular cyanobacterium.</title>
        <authorList>
            <person name="Ran L."/>
            <person name="Larsson J."/>
            <person name="Vigil-Stenman T."/>
            <person name="Nylander J.A."/>
            <person name="Ininbergs K."/>
            <person name="Zheng W.W."/>
            <person name="Lapidus A."/>
            <person name="Lowry S."/>
            <person name="Haselkorn R."/>
            <person name="Bergman B."/>
        </authorList>
    </citation>
    <scope>NUCLEOTIDE SEQUENCE [LARGE SCALE GENOMIC DNA]</scope>
    <source>
        <strain evidence="2 3">0708</strain>
    </source>
</reference>
<dbReference type="HOGENOM" id="CLU_2808150_0_0_3"/>
<dbReference type="Proteomes" id="UP000001511">
    <property type="component" value="Chromosome"/>
</dbReference>
<dbReference type="AlphaFoldDB" id="D7DZH1"/>
<keyword evidence="3" id="KW-1185">Reference proteome</keyword>
<evidence type="ECO:0000256" key="1">
    <source>
        <dbReference type="SAM" id="MobiDB-lite"/>
    </source>
</evidence>
<dbReference type="RefSeq" id="WP_013189943.1">
    <property type="nucleotide sequence ID" value="NC_014248.1"/>
</dbReference>
<gene>
    <name evidence="2" type="ordered locus">Aazo_0349</name>
</gene>
<dbReference type="EMBL" id="CP002059">
    <property type="protein sequence ID" value="ADI62923.1"/>
    <property type="molecule type" value="Genomic_DNA"/>
</dbReference>
<accession>D7DZH1</accession>
<evidence type="ECO:0000313" key="2">
    <source>
        <dbReference type="EMBL" id="ADI62923.1"/>
    </source>
</evidence>
<name>D7DZH1_NOSA0</name>
<feature type="region of interest" description="Disordered" evidence="1">
    <location>
        <begin position="47"/>
        <end position="67"/>
    </location>
</feature>